<evidence type="ECO:0000259" key="4">
    <source>
        <dbReference type="PROSITE" id="PS50949"/>
    </source>
</evidence>
<dbReference type="Proteomes" id="UP000005237">
    <property type="component" value="Unassembled WGS sequence"/>
</dbReference>
<reference evidence="6" key="1">
    <citation type="submission" date="2010-08" db="EMBL/GenBank/DDBJ databases">
        <authorList>
            <consortium name="Caenorhabditis japonica Sequencing Consortium"/>
            <person name="Wilson R.K."/>
        </authorList>
    </citation>
    <scope>NUCLEOTIDE SEQUENCE [LARGE SCALE GENOMIC DNA]</scope>
    <source>
        <strain evidence="6">DF5081</strain>
    </source>
</reference>
<dbReference type="Pfam" id="PF00392">
    <property type="entry name" value="GntR"/>
    <property type="match status" value="1"/>
</dbReference>
<keyword evidence="6" id="KW-1185">Reference proteome</keyword>
<dbReference type="InterPro" id="IPR000524">
    <property type="entry name" value="Tscrpt_reg_HTH_GntR"/>
</dbReference>
<proteinExistence type="predicted"/>
<dbReference type="GO" id="GO:0003677">
    <property type="term" value="F:DNA binding"/>
    <property type="evidence" value="ECO:0007669"/>
    <property type="project" value="UniProtKB-KW"/>
</dbReference>
<dbReference type="Gene3D" id="1.10.10.10">
    <property type="entry name" value="Winged helix-like DNA-binding domain superfamily/Winged helix DNA-binding domain"/>
    <property type="match status" value="1"/>
</dbReference>
<organism evidence="5 6">
    <name type="scientific">Caenorhabditis japonica</name>
    <dbReference type="NCBI Taxonomy" id="281687"/>
    <lineage>
        <taxon>Eukaryota</taxon>
        <taxon>Metazoa</taxon>
        <taxon>Ecdysozoa</taxon>
        <taxon>Nematoda</taxon>
        <taxon>Chromadorea</taxon>
        <taxon>Rhabditida</taxon>
        <taxon>Rhabditina</taxon>
        <taxon>Rhabditomorpha</taxon>
        <taxon>Rhabditoidea</taxon>
        <taxon>Rhabditidae</taxon>
        <taxon>Peloderinae</taxon>
        <taxon>Caenorhabditis</taxon>
    </lineage>
</organism>
<dbReference type="PANTHER" id="PTHR43537">
    <property type="entry name" value="TRANSCRIPTIONAL REGULATOR, GNTR FAMILY"/>
    <property type="match status" value="1"/>
</dbReference>
<dbReference type="AlphaFoldDB" id="A0A8R1IX10"/>
<keyword evidence="2" id="KW-0238">DNA-binding</keyword>
<feature type="domain" description="HTH gntR-type" evidence="4">
    <location>
        <begin position="3"/>
        <end position="70"/>
    </location>
</feature>
<dbReference type="GO" id="GO:0003700">
    <property type="term" value="F:DNA-binding transcription factor activity"/>
    <property type="evidence" value="ECO:0007669"/>
    <property type="project" value="InterPro"/>
</dbReference>
<dbReference type="PROSITE" id="PS50949">
    <property type="entry name" value="HTH_GNTR"/>
    <property type="match status" value="1"/>
</dbReference>
<evidence type="ECO:0000313" key="6">
    <source>
        <dbReference type="Proteomes" id="UP000005237"/>
    </source>
</evidence>
<keyword evidence="1" id="KW-0805">Transcription regulation</keyword>
<dbReference type="SUPFAM" id="SSF46785">
    <property type="entry name" value="Winged helix' DNA-binding domain"/>
    <property type="match status" value="1"/>
</dbReference>
<evidence type="ECO:0000313" key="5">
    <source>
        <dbReference type="EnsemblMetazoa" id="CJA41651.1"/>
    </source>
</evidence>
<accession>A0A8R1IX10</accession>
<evidence type="ECO:0000256" key="2">
    <source>
        <dbReference type="ARBA" id="ARBA00023125"/>
    </source>
</evidence>
<protein>
    <submittedName>
        <fullName evidence="5">HTH gntR-type domain-containing protein</fullName>
    </submittedName>
</protein>
<evidence type="ECO:0000256" key="3">
    <source>
        <dbReference type="ARBA" id="ARBA00023163"/>
    </source>
</evidence>
<dbReference type="PANTHER" id="PTHR43537:SF24">
    <property type="entry name" value="GLUCONATE OPERON TRANSCRIPTIONAL REPRESSOR"/>
    <property type="match status" value="1"/>
</dbReference>
<dbReference type="EnsemblMetazoa" id="CJA41651.1">
    <property type="protein sequence ID" value="CJA41651.1"/>
    <property type="gene ID" value="WBGene00217499"/>
</dbReference>
<evidence type="ECO:0000256" key="1">
    <source>
        <dbReference type="ARBA" id="ARBA00023015"/>
    </source>
</evidence>
<dbReference type="InterPro" id="IPR036388">
    <property type="entry name" value="WH-like_DNA-bd_sf"/>
</dbReference>
<dbReference type="SMART" id="SM00345">
    <property type="entry name" value="HTH_GNTR"/>
    <property type="match status" value="1"/>
</dbReference>
<sequence>MTFTKDHPVYLAIREQLLLGHWKPGETLRPTEIAEALRVSVSPVREALIRLSERGLASNIDKLGFVAAQFDPTTSVHYCALMAQLYRDSLATVSRNGVMPVVARQFRVELAAIDPGQPAAKQCLHYAAACRRVLLARPYRAIVDRLGDVTFAHAAATVGTDTYYRRLASEFHDFGRRLHHGDRRSIRAAVERYFTRRAAEIMQAEARLSALPASTGPAPDPKDR</sequence>
<name>A0A8R1IX10_CAEJA</name>
<dbReference type="InterPro" id="IPR036390">
    <property type="entry name" value="WH_DNA-bd_sf"/>
</dbReference>
<keyword evidence="3" id="KW-0804">Transcription</keyword>
<reference evidence="5" key="2">
    <citation type="submission" date="2022-06" db="UniProtKB">
        <authorList>
            <consortium name="EnsemblMetazoa"/>
        </authorList>
    </citation>
    <scope>IDENTIFICATION</scope>
    <source>
        <strain evidence="5">DF5081</strain>
    </source>
</reference>